<dbReference type="GO" id="GO:0005737">
    <property type="term" value="C:cytoplasm"/>
    <property type="evidence" value="ECO:0007669"/>
    <property type="project" value="TreeGrafter"/>
</dbReference>
<dbReference type="AlphaFoldDB" id="A0AA42C788"/>
<dbReference type="PANTHER" id="PTHR12835">
    <property type="entry name" value="BIOTIN PROTEIN LIGASE"/>
    <property type="match status" value="1"/>
</dbReference>
<accession>A0AA42C788</accession>
<dbReference type="InterPro" id="IPR045864">
    <property type="entry name" value="aa-tRNA-synth_II/BPL/LPL"/>
</dbReference>
<dbReference type="Gene3D" id="3.30.930.10">
    <property type="entry name" value="Bira Bifunctional Protein, Domain 2"/>
    <property type="match status" value="1"/>
</dbReference>
<evidence type="ECO:0000259" key="2">
    <source>
        <dbReference type="PROSITE" id="PS51733"/>
    </source>
</evidence>
<reference evidence="3" key="1">
    <citation type="submission" date="2022-10" db="EMBL/GenBank/DDBJ databases">
        <title>Gaoshiqiia sediminis gen. nov., sp. nov., isolated from coastal sediment.</title>
        <authorList>
            <person name="Yu W.X."/>
            <person name="Mu D.S."/>
            <person name="Du J.Z."/>
            <person name="Liang Y.Q."/>
        </authorList>
    </citation>
    <scope>NUCLEOTIDE SEQUENCE</scope>
    <source>
        <strain evidence="3">A06</strain>
    </source>
</reference>
<dbReference type="Proteomes" id="UP001163821">
    <property type="component" value="Unassembled WGS sequence"/>
</dbReference>
<name>A0AA42C788_9BACT</name>
<evidence type="ECO:0000256" key="1">
    <source>
        <dbReference type="ARBA" id="ARBA00022598"/>
    </source>
</evidence>
<feature type="domain" description="BPL/LPL catalytic" evidence="2">
    <location>
        <begin position="3"/>
        <end position="183"/>
    </location>
</feature>
<dbReference type="EC" id="6.3.4.15" evidence="3"/>
<dbReference type="PANTHER" id="PTHR12835:SF5">
    <property type="entry name" value="BIOTIN--PROTEIN LIGASE"/>
    <property type="match status" value="1"/>
</dbReference>
<proteinExistence type="predicted"/>
<sequence>MSRSIGHTIISVRSTESTNNYATSQVRENETEEGTVFLAYEQTSGRGHLANKWESEPGKNLTFSIFMRPVFLPLDKTYALSKVVCLGLESCLSRLVDRVSIKWPNDIYVGDRKICGILIENGIMNGQICQSVIGIGLNVNQKQFFSDAPNPVSLAILTGEEFQLDEILDELLKQIDFYYQLLAEGRLQELDQLFLAKLYRFGEWHPFQDEEHRYTGKIIGINATGQLRIQEQDGPIHEYHFKEVGYL</sequence>
<evidence type="ECO:0000313" key="4">
    <source>
        <dbReference type="Proteomes" id="UP001163821"/>
    </source>
</evidence>
<evidence type="ECO:0000313" key="3">
    <source>
        <dbReference type="EMBL" id="MCW0483334.1"/>
    </source>
</evidence>
<dbReference type="GO" id="GO:0004077">
    <property type="term" value="F:biotin--[biotin carboxyl-carrier protein] ligase activity"/>
    <property type="evidence" value="ECO:0007669"/>
    <property type="project" value="UniProtKB-EC"/>
</dbReference>
<dbReference type="EMBL" id="JAPAAF010000015">
    <property type="protein sequence ID" value="MCW0483334.1"/>
    <property type="molecule type" value="Genomic_DNA"/>
</dbReference>
<dbReference type="Pfam" id="PF03099">
    <property type="entry name" value="BPL_LplA_LipB"/>
    <property type="match status" value="1"/>
</dbReference>
<gene>
    <name evidence="3" type="ORF">N2K84_11375</name>
</gene>
<dbReference type="SUPFAM" id="SSF55681">
    <property type="entry name" value="Class II aaRS and biotin synthetases"/>
    <property type="match status" value="1"/>
</dbReference>
<protein>
    <submittedName>
        <fullName evidence="3">Biotin--[acetyl-CoA-carboxylase] ligase</fullName>
        <ecNumber evidence="3">6.3.4.15</ecNumber>
    </submittedName>
</protein>
<dbReference type="RefSeq" id="WP_282591936.1">
    <property type="nucleotide sequence ID" value="NZ_JAPAAF010000015.1"/>
</dbReference>
<dbReference type="CDD" id="cd16442">
    <property type="entry name" value="BPL"/>
    <property type="match status" value="1"/>
</dbReference>
<dbReference type="NCBIfam" id="TIGR00121">
    <property type="entry name" value="birA_ligase"/>
    <property type="match status" value="1"/>
</dbReference>
<dbReference type="PROSITE" id="PS51733">
    <property type="entry name" value="BPL_LPL_CATALYTIC"/>
    <property type="match status" value="1"/>
</dbReference>
<keyword evidence="1 3" id="KW-0436">Ligase</keyword>
<dbReference type="InterPro" id="IPR004408">
    <property type="entry name" value="Biotin_CoA_COase_ligase"/>
</dbReference>
<keyword evidence="4" id="KW-1185">Reference proteome</keyword>
<organism evidence="3 4">
    <name type="scientific">Gaoshiqia sediminis</name>
    <dbReference type="NCBI Taxonomy" id="2986998"/>
    <lineage>
        <taxon>Bacteria</taxon>
        <taxon>Pseudomonadati</taxon>
        <taxon>Bacteroidota</taxon>
        <taxon>Bacteroidia</taxon>
        <taxon>Marinilabiliales</taxon>
        <taxon>Prolixibacteraceae</taxon>
        <taxon>Gaoshiqia</taxon>
    </lineage>
</organism>
<dbReference type="InterPro" id="IPR004143">
    <property type="entry name" value="BPL_LPL_catalytic"/>
</dbReference>
<comment type="caution">
    <text evidence="3">The sequence shown here is derived from an EMBL/GenBank/DDBJ whole genome shotgun (WGS) entry which is preliminary data.</text>
</comment>